<evidence type="ECO:0000313" key="3">
    <source>
        <dbReference type="Proteomes" id="UP001501147"/>
    </source>
</evidence>
<evidence type="ECO:0000256" key="1">
    <source>
        <dbReference type="SAM" id="MobiDB-lite"/>
    </source>
</evidence>
<accession>A0ABP8ZRY8</accession>
<dbReference type="EMBL" id="BAABJV010000001">
    <property type="protein sequence ID" value="GAA4763911.1"/>
    <property type="molecule type" value="Genomic_DNA"/>
</dbReference>
<proteinExistence type="predicted"/>
<organism evidence="2 3">
    <name type="scientific">Streptomyces sanyensis</name>
    <dbReference type="NCBI Taxonomy" id="568869"/>
    <lineage>
        <taxon>Bacteria</taxon>
        <taxon>Bacillati</taxon>
        <taxon>Actinomycetota</taxon>
        <taxon>Actinomycetes</taxon>
        <taxon>Kitasatosporales</taxon>
        <taxon>Streptomycetaceae</taxon>
        <taxon>Streptomyces</taxon>
    </lineage>
</organism>
<feature type="compositionally biased region" description="Low complexity" evidence="1">
    <location>
        <begin position="8"/>
        <end position="30"/>
    </location>
</feature>
<gene>
    <name evidence="2" type="ORF">GCM10023329_07060</name>
</gene>
<protein>
    <submittedName>
        <fullName evidence="2">Uncharacterized protein</fullName>
    </submittedName>
</protein>
<evidence type="ECO:0000313" key="2">
    <source>
        <dbReference type="EMBL" id="GAA4763911.1"/>
    </source>
</evidence>
<sequence length="66" mass="6603">MRADLRSGARAGAGAVRRAARPAARCASRAPPEEGAVGTRADPRGRSPAVSDSFKTTPGPGATMAV</sequence>
<comment type="caution">
    <text evidence="2">The sequence shown here is derived from an EMBL/GenBank/DDBJ whole genome shotgun (WGS) entry which is preliminary data.</text>
</comment>
<reference evidence="3" key="1">
    <citation type="journal article" date="2019" name="Int. J. Syst. Evol. Microbiol.">
        <title>The Global Catalogue of Microorganisms (GCM) 10K type strain sequencing project: providing services to taxonomists for standard genome sequencing and annotation.</title>
        <authorList>
            <consortium name="The Broad Institute Genomics Platform"/>
            <consortium name="The Broad Institute Genome Sequencing Center for Infectious Disease"/>
            <person name="Wu L."/>
            <person name="Ma J."/>
        </authorList>
    </citation>
    <scope>NUCLEOTIDE SEQUENCE [LARGE SCALE GENOMIC DNA]</scope>
    <source>
        <strain evidence="3">JCM 18324</strain>
    </source>
</reference>
<feature type="region of interest" description="Disordered" evidence="1">
    <location>
        <begin position="1"/>
        <end position="66"/>
    </location>
</feature>
<name>A0ABP8ZRY8_9ACTN</name>
<dbReference type="Proteomes" id="UP001501147">
    <property type="component" value="Unassembled WGS sequence"/>
</dbReference>
<keyword evidence="3" id="KW-1185">Reference proteome</keyword>